<keyword evidence="3" id="KW-1185">Reference proteome</keyword>
<accession>A0ABQ4KBJ7</accession>
<comment type="caution">
    <text evidence="2">The sequence shown here is derived from an EMBL/GenBank/DDBJ whole genome shotgun (WGS) entry which is preliminary data.</text>
</comment>
<evidence type="ECO:0000259" key="1">
    <source>
        <dbReference type="Pfam" id="PF03869"/>
    </source>
</evidence>
<organism evidence="2 3">
    <name type="scientific">Siminovitchia fordii</name>
    <dbReference type="NCBI Taxonomy" id="254759"/>
    <lineage>
        <taxon>Bacteria</taxon>
        <taxon>Bacillati</taxon>
        <taxon>Bacillota</taxon>
        <taxon>Bacilli</taxon>
        <taxon>Bacillales</taxon>
        <taxon>Bacillaceae</taxon>
        <taxon>Siminovitchia</taxon>
    </lineage>
</organism>
<gene>
    <name evidence="2" type="ORF">J1TS3_42560</name>
</gene>
<dbReference type="Pfam" id="PF03869">
    <property type="entry name" value="Arc"/>
    <property type="match status" value="1"/>
</dbReference>
<proteinExistence type="predicted"/>
<protein>
    <recommendedName>
        <fullName evidence="1">Arc-like DNA binding domain-containing protein</fullName>
    </recommendedName>
</protein>
<dbReference type="Proteomes" id="UP000680279">
    <property type="component" value="Unassembled WGS sequence"/>
</dbReference>
<sequence>MAKEIVPFNVRFPKDLHSDLKKLAEADNRSLQNYIITVLKKHAEEILTKEAKGQINNS</sequence>
<dbReference type="EMBL" id="BOQT01000026">
    <property type="protein sequence ID" value="GIN23122.1"/>
    <property type="molecule type" value="Genomic_DNA"/>
</dbReference>
<dbReference type="SUPFAM" id="SSF47598">
    <property type="entry name" value="Ribbon-helix-helix"/>
    <property type="match status" value="1"/>
</dbReference>
<feature type="domain" description="Arc-like DNA binding" evidence="1">
    <location>
        <begin position="8"/>
        <end position="40"/>
    </location>
</feature>
<evidence type="ECO:0000313" key="2">
    <source>
        <dbReference type="EMBL" id="GIN23122.1"/>
    </source>
</evidence>
<name>A0ABQ4KBJ7_9BACI</name>
<reference evidence="2 3" key="1">
    <citation type="submission" date="2021-03" db="EMBL/GenBank/DDBJ databases">
        <title>Antimicrobial resistance genes in bacteria isolated from Japanese honey, and their potential for conferring macrolide and lincosamide resistance in the American foulbrood pathogen Paenibacillus larvae.</title>
        <authorList>
            <person name="Okamoto M."/>
            <person name="Kumagai M."/>
            <person name="Kanamori H."/>
            <person name="Takamatsu D."/>
        </authorList>
    </citation>
    <scope>NUCLEOTIDE SEQUENCE [LARGE SCALE GENOMIC DNA]</scope>
    <source>
        <strain evidence="2 3">J1TS3</strain>
    </source>
</reference>
<dbReference type="InterPro" id="IPR013321">
    <property type="entry name" value="Arc_rbn_hlx_hlx"/>
</dbReference>
<dbReference type="Gene3D" id="1.10.1220.10">
    <property type="entry name" value="Met repressor-like"/>
    <property type="match status" value="1"/>
</dbReference>
<evidence type="ECO:0000313" key="3">
    <source>
        <dbReference type="Proteomes" id="UP000680279"/>
    </source>
</evidence>
<dbReference type="InterPro" id="IPR005569">
    <property type="entry name" value="Arc_DNA-bd_dom"/>
</dbReference>
<dbReference type="InterPro" id="IPR010985">
    <property type="entry name" value="Ribbon_hlx_hlx"/>
</dbReference>
<dbReference type="RefSeq" id="WP_212963888.1">
    <property type="nucleotide sequence ID" value="NZ_BOQT01000026.1"/>
</dbReference>